<dbReference type="InterPro" id="IPR000873">
    <property type="entry name" value="AMP-dep_synth/lig_dom"/>
</dbReference>
<dbReference type="Pfam" id="PF00501">
    <property type="entry name" value="AMP-binding"/>
    <property type="match status" value="2"/>
</dbReference>
<evidence type="ECO:0000313" key="8">
    <source>
        <dbReference type="EMBL" id="KIE10576.1"/>
    </source>
</evidence>
<dbReference type="SMART" id="SM00823">
    <property type="entry name" value="PKS_PP"/>
    <property type="match status" value="2"/>
</dbReference>
<dbReference type="PANTHER" id="PTHR45527">
    <property type="entry name" value="NONRIBOSOMAL PEPTIDE SYNTHETASE"/>
    <property type="match status" value="1"/>
</dbReference>
<comment type="caution">
    <text evidence="8">The sequence shown here is derived from an EMBL/GenBank/DDBJ whole genome shotgun (WGS) entry which is preliminary data.</text>
</comment>
<dbReference type="GO" id="GO:0008610">
    <property type="term" value="P:lipid biosynthetic process"/>
    <property type="evidence" value="ECO:0007669"/>
    <property type="project" value="UniProtKB-ARBA"/>
</dbReference>
<dbReference type="FunFam" id="3.40.50.12780:FF:000012">
    <property type="entry name" value="Non-ribosomal peptide synthetase"/>
    <property type="match status" value="2"/>
</dbReference>
<dbReference type="OrthoDB" id="9757538at2"/>
<dbReference type="InterPro" id="IPR023213">
    <property type="entry name" value="CAT-like_dom_sf"/>
</dbReference>
<comment type="similarity">
    <text evidence="2">Belongs to the ATP-dependent AMP-binding enzyme family.</text>
</comment>
<evidence type="ECO:0000256" key="1">
    <source>
        <dbReference type="ARBA" id="ARBA00001957"/>
    </source>
</evidence>
<dbReference type="FunFam" id="3.30.559.30:FF:000001">
    <property type="entry name" value="Non-ribosomal peptide synthetase"/>
    <property type="match status" value="1"/>
</dbReference>
<evidence type="ECO:0000259" key="6">
    <source>
        <dbReference type="PROSITE" id="PS50075"/>
    </source>
</evidence>
<proteinExistence type="inferred from homology"/>
<dbReference type="GO" id="GO:0016874">
    <property type="term" value="F:ligase activity"/>
    <property type="evidence" value="ECO:0007669"/>
    <property type="project" value="UniProtKB-KW"/>
</dbReference>
<dbReference type="GO" id="GO:0031177">
    <property type="term" value="F:phosphopantetheine binding"/>
    <property type="evidence" value="ECO:0007669"/>
    <property type="project" value="InterPro"/>
</dbReference>
<evidence type="ECO:0000256" key="5">
    <source>
        <dbReference type="ARBA" id="ARBA00022598"/>
    </source>
</evidence>
<evidence type="ECO:0000256" key="4">
    <source>
        <dbReference type="ARBA" id="ARBA00022553"/>
    </source>
</evidence>
<dbReference type="FunFam" id="3.30.559.10:FF:000012">
    <property type="entry name" value="Non-ribosomal peptide synthetase"/>
    <property type="match status" value="1"/>
</dbReference>
<dbReference type="Gene3D" id="3.30.559.30">
    <property type="entry name" value="Nonribosomal peptide synthetase, condensation domain"/>
    <property type="match status" value="2"/>
</dbReference>
<keyword evidence="9" id="KW-1185">Reference proteome</keyword>
<dbReference type="PROSITE" id="PS00012">
    <property type="entry name" value="PHOSPHOPANTETHEINE"/>
    <property type="match status" value="2"/>
</dbReference>
<dbReference type="InterPro" id="IPR009081">
    <property type="entry name" value="PP-bd_ACP"/>
</dbReference>
<dbReference type="Gene3D" id="3.30.300.30">
    <property type="match status" value="2"/>
</dbReference>
<dbReference type="Gene3D" id="2.30.38.10">
    <property type="entry name" value="Luciferase, Domain 3"/>
    <property type="match status" value="2"/>
</dbReference>
<sequence length="1963" mass="221683">MNTNLSYPSTLQLEKQLNYWKQQLVNASLVLELPTDKPRPVAQTREVEKLSFTLPQNLSQELHALSQQEGVTIFCTLLAAFQTLLSRYSRQEDILVGCPVMADEGQLMEAKANALVLRTCMSGNPSFRDLLQKVRLVVLEARANQDVPFDKLVEELQIERSPSYHPLFQVMFVLQNTSRQTLELPELTVTPIEMASLVSKLDLTLSIEVIEQGLRGVWEYNPNLFNPGTIDRLRGHFQTLLESLVTHLDCPISQLPLLNATEKQQLLVEWNNTRKDYPQQFIHELFEEQVKRTPDAVALVFEGEQLTYRALNSRANQLAHYLRSLGVRPDVLVGICMERSLEMVVGLLGILKAGGAYVPLDPEYPQERLAYMLTDSQVSVLLTQEKLVSRLNHQALVICLDTDWEKISGEQTINLNSGVQPDNLVYVIYTSGSTGKPKGAMNVHSGVCNRLLWMQEAYQLTPVDKVLQKTPFSFDVSVWEFFWTLITGACLVIAKPGGHRDANYLVNLIVKEQITTLHFVPSMLQVFLESEGLEQCNSLHKVFCSGEALSLDLQEKFFKCLRCELHNLYGPTEAAIDVTFWQCQRQSQLRTVPIGRPIANTQIYLLDEHLQPVPVGVPGELHIGGVGLARGYFNRPELTNEKFISNPFIQEETARLYKTGDLARYLPNGEIEYIGRIDNQVKIRGFRIELGEIETVVSQHPAVLQTIVIVREDVPGNRRIVAYLVMKPEQVPVTPSQLRGFAEERLPDYMLPSAFVFLETVPLTPNGKVDRRALPAPNASDLLDSSNFVAPRTPTEEILAAIWSQVLGLEPIGIHSNFFELGGHSLLATQVISRLRQTFGVEMPMQRLFETPTIAGLASAIATFQNQSKNEHLPIPRQVNRRSVPLSYVQQQLWFLAQLKPDSAAYNIVEAMQLQGDLKVDVLQKSLDALVVHHEVLRTTFIIENGTPVQVIGEPRSVELKVVDLKDCSLSDRTTVVHKQLQNEAQRPFNLASDLMLRACLFELSPQEHILMLTMHHIATDGWSMSILFEQLTTLYKAYTENWPNPLPKLPIQFADYAVWQRQWLEGDVLNKQLSYWKQHLADATNVLELPADRQRPPVQNFRGATQYFEIPQSLSQALNALSRKESVTLFMTLLAAFQTLLYRYTGQQDILVGSPIAGRNRTEIENLIGFFVNTLVMRTDLSGNPSFQKLLQRVREIAISAYANQDLPFEKLVQELQPERSLSFHPLFQVMFVLQNTPKQMLELPGLSIASIDVDKLTSQLDMTVVVEETKQGLRVIWEYNTDLFDDITVTRMYGHFQTLLAGIVANPHQKIDELPLLTPSEHQLLSEWNKTQVDYPQGCIHELFEDQVQRTPHAVAVMFENEQFTYEKLNNRANQLAHYLKTLGVKPGVLVGICMERSLEVVVGLLGILKAGGAYVPLDPEYPKERLTFLIEDTQIPVILTQKKCIKSLPTHEAQSVCLDSDWEIISRYSQQNLNCEVTADSLLYIIYTSGSTGKPKGVMIPHRGISNMLHWRQETFKLTAQDKVLQTYSLSFDPSVWQIFWPLLFGAQLVMARPQGHKDTAYLVNEIIERQITVIGLVPSIMNALLEEKKLEQCRSLRHITTGGEVLSVELMERFHDRLNLGNLLVNCYGPTEASIDVTAWTNQPYAQNINVPIGRPISNVQAYILDTNLQPVPVGHAGELHIGGIGLATGYLNRPELTEEKFIPNPFSYETGAKLYKTGDLARYLSDGNIEFLGRIDYQVKIRGFRIELGEIEAFLSQHPAVQQTLVMAREDVPGDKRLVAYVVLNADSNALNSNELRSFLKERLPEHMVPSALVILDKMPLYPNGKVNRRALPAPDVSHVSNRNNFVAPRTPTEEVLAEIWSNVLGIEQVGIYDNFFELGGHSLLATQVISRVREAFSIDLSLHRLFEGPNIAELAAIIVQLQLENTEDEEINHLLAELEDLSDEETQNLLAQIMQGS</sequence>
<dbReference type="FunFam" id="3.40.50.980:FF:000001">
    <property type="entry name" value="Non-ribosomal peptide synthetase"/>
    <property type="match status" value="2"/>
</dbReference>
<dbReference type="CDD" id="cd17646">
    <property type="entry name" value="A_NRPS_AB3403-like"/>
    <property type="match status" value="1"/>
</dbReference>
<dbReference type="Gene3D" id="1.10.1200.10">
    <property type="entry name" value="ACP-like"/>
    <property type="match status" value="1"/>
</dbReference>
<dbReference type="CDD" id="cd19531">
    <property type="entry name" value="LCL_NRPS-like"/>
    <property type="match status" value="2"/>
</dbReference>
<dbReference type="InterPro" id="IPR020806">
    <property type="entry name" value="PKS_PP-bd"/>
</dbReference>
<dbReference type="Gene3D" id="3.40.50.980">
    <property type="match status" value="4"/>
</dbReference>
<dbReference type="InterPro" id="IPR006162">
    <property type="entry name" value="Ppantetheine_attach_site"/>
</dbReference>
<dbReference type="STRING" id="1479485.DA73_0218790"/>
<dbReference type="InterPro" id="IPR010071">
    <property type="entry name" value="AA_adenyl_dom"/>
</dbReference>
<evidence type="ECO:0000313" key="7">
    <source>
        <dbReference type="EMBL" id="KAF3886563.1"/>
    </source>
</evidence>
<dbReference type="FunFam" id="3.40.50.980:FF:000002">
    <property type="entry name" value="Enterobactin synthetase component F"/>
    <property type="match status" value="1"/>
</dbReference>
<dbReference type="NCBIfam" id="NF003417">
    <property type="entry name" value="PRK04813.1"/>
    <property type="match status" value="2"/>
</dbReference>
<dbReference type="InterPro" id="IPR001242">
    <property type="entry name" value="Condensation_dom"/>
</dbReference>
<dbReference type="Pfam" id="PF00550">
    <property type="entry name" value="PP-binding"/>
    <property type="match status" value="2"/>
</dbReference>
<dbReference type="SUPFAM" id="SSF52777">
    <property type="entry name" value="CoA-dependent acyltransferases"/>
    <property type="match status" value="3"/>
</dbReference>
<dbReference type="CDD" id="cd05930">
    <property type="entry name" value="A_NRPS"/>
    <property type="match status" value="1"/>
</dbReference>
<dbReference type="FunFam" id="1.10.1200.10:FF:000005">
    <property type="entry name" value="Nonribosomal peptide synthetase 1"/>
    <property type="match status" value="2"/>
</dbReference>
<dbReference type="Pfam" id="PF00668">
    <property type="entry name" value="Condensation"/>
    <property type="match status" value="2"/>
</dbReference>
<feature type="domain" description="Carrier" evidence="6">
    <location>
        <begin position="1853"/>
        <end position="1928"/>
    </location>
</feature>
<keyword evidence="4" id="KW-0597">Phosphoprotein</keyword>
<dbReference type="EMBL" id="JHEG02000048">
    <property type="protein sequence ID" value="KIE10576.1"/>
    <property type="molecule type" value="Genomic_DNA"/>
</dbReference>
<dbReference type="Gene3D" id="3.30.559.10">
    <property type="entry name" value="Chloramphenicol acetyltransferase-like domain"/>
    <property type="match status" value="2"/>
</dbReference>
<dbReference type="RefSeq" id="WP_038074805.1">
    <property type="nucleotide sequence ID" value="NZ_JHEG04000001.1"/>
</dbReference>
<dbReference type="NCBIfam" id="TIGR01733">
    <property type="entry name" value="AA-adenyl-dom"/>
    <property type="match status" value="2"/>
</dbReference>
<keyword evidence="5" id="KW-0436">Ligase</keyword>
<dbReference type="InterPro" id="IPR020845">
    <property type="entry name" value="AMP-binding_CS"/>
</dbReference>
<dbReference type="PROSITE" id="PS50075">
    <property type="entry name" value="CARRIER"/>
    <property type="match status" value="2"/>
</dbReference>
<reference evidence="7" key="2">
    <citation type="submission" date="2019-11" db="EMBL/GenBank/DDBJ databases">
        <title>Improved Assembly of Tolypothrix boutellei genome.</title>
        <authorList>
            <person name="Sarangi A.N."/>
            <person name="Mukherjee M."/>
            <person name="Ghosh S."/>
            <person name="Singh D."/>
            <person name="Das A."/>
            <person name="Kant S."/>
            <person name="Prusty A."/>
            <person name="Tripathy S."/>
        </authorList>
    </citation>
    <scope>NUCLEOTIDE SEQUENCE</scope>
    <source>
        <strain evidence="7">VB521301</strain>
    </source>
</reference>
<evidence type="ECO:0000256" key="2">
    <source>
        <dbReference type="ARBA" id="ARBA00006432"/>
    </source>
</evidence>
<dbReference type="InterPro" id="IPR036736">
    <property type="entry name" value="ACP-like_sf"/>
</dbReference>
<name>A0A0C1NCV9_9CYAN</name>
<dbReference type="GO" id="GO:0044550">
    <property type="term" value="P:secondary metabolite biosynthetic process"/>
    <property type="evidence" value="ECO:0007669"/>
    <property type="project" value="UniProtKB-ARBA"/>
</dbReference>
<evidence type="ECO:0000313" key="9">
    <source>
        <dbReference type="Proteomes" id="UP000029738"/>
    </source>
</evidence>
<dbReference type="GO" id="GO:0005829">
    <property type="term" value="C:cytosol"/>
    <property type="evidence" value="ECO:0007669"/>
    <property type="project" value="TreeGrafter"/>
</dbReference>
<dbReference type="FunFam" id="2.30.38.10:FF:000001">
    <property type="entry name" value="Non-ribosomal peptide synthetase PvdI"/>
    <property type="match status" value="2"/>
</dbReference>
<dbReference type="EMBL" id="JHEG04000001">
    <property type="protein sequence ID" value="KAF3886563.1"/>
    <property type="molecule type" value="Genomic_DNA"/>
</dbReference>
<dbReference type="PROSITE" id="PS00455">
    <property type="entry name" value="AMP_BINDING"/>
    <property type="match status" value="2"/>
</dbReference>
<accession>A0A0C1NCV9</accession>
<dbReference type="SUPFAM" id="SSF47336">
    <property type="entry name" value="ACP-like"/>
    <property type="match status" value="2"/>
</dbReference>
<dbReference type="Proteomes" id="UP000029738">
    <property type="component" value="Unassembled WGS sequence"/>
</dbReference>
<comment type="cofactor">
    <cofactor evidence="1">
        <name>pantetheine 4'-phosphate</name>
        <dbReference type="ChEBI" id="CHEBI:47942"/>
    </cofactor>
</comment>
<dbReference type="PANTHER" id="PTHR45527:SF1">
    <property type="entry name" value="FATTY ACID SYNTHASE"/>
    <property type="match status" value="1"/>
</dbReference>
<keyword evidence="3" id="KW-0596">Phosphopantetheine</keyword>
<feature type="domain" description="Carrier" evidence="6">
    <location>
        <begin position="790"/>
        <end position="865"/>
    </location>
</feature>
<dbReference type="InterPro" id="IPR045851">
    <property type="entry name" value="AMP-bd_C_sf"/>
</dbReference>
<reference evidence="8" key="1">
    <citation type="journal article" date="2015" name="Genome Announc.">
        <title>Draft Genome Sequence of Tolypothrix boutellei Strain VB521301.</title>
        <authorList>
            <person name="Chandrababunaidu M.M."/>
            <person name="Singh D."/>
            <person name="Sen D."/>
            <person name="Bhan S."/>
            <person name="Das S."/>
            <person name="Gupta A."/>
            <person name="Adhikary S.P."/>
            <person name="Tripathy S."/>
        </authorList>
    </citation>
    <scope>NUCLEOTIDE SEQUENCE</scope>
    <source>
        <strain evidence="8">VB521301</strain>
    </source>
</reference>
<dbReference type="Pfam" id="PF13193">
    <property type="entry name" value="AMP-binding_C"/>
    <property type="match status" value="2"/>
</dbReference>
<organism evidence="8">
    <name type="scientific">Tolypothrix bouteillei VB521301</name>
    <dbReference type="NCBI Taxonomy" id="1479485"/>
    <lineage>
        <taxon>Bacteria</taxon>
        <taxon>Bacillati</taxon>
        <taxon>Cyanobacteriota</taxon>
        <taxon>Cyanophyceae</taxon>
        <taxon>Nostocales</taxon>
        <taxon>Tolypothrichaceae</taxon>
        <taxon>Tolypothrix</taxon>
    </lineage>
</organism>
<dbReference type="Gene3D" id="3.40.50.1820">
    <property type="entry name" value="alpha/beta hydrolase"/>
    <property type="match status" value="1"/>
</dbReference>
<dbReference type="SUPFAM" id="SSF56801">
    <property type="entry name" value="Acetyl-CoA synthetase-like"/>
    <property type="match status" value="2"/>
</dbReference>
<dbReference type="InterPro" id="IPR029058">
    <property type="entry name" value="AB_hydrolase_fold"/>
</dbReference>
<protein>
    <submittedName>
        <fullName evidence="7">Non-ribosomal peptide synthetase</fullName>
    </submittedName>
    <submittedName>
        <fullName evidence="8">Thioester reductase</fullName>
    </submittedName>
</protein>
<gene>
    <name evidence="8" type="ORF">DA73_0218790</name>
    <name evidence="7" type="ORF">DA73_0400014565</name>
</gene>
<dbReference type="InterPro" id="IPR025110">
    <property type="entry name" value="AMP-bd_C"/>
</dbReference>
<evidence type="ECO:0000256" key="3">
    <source>
        <dbReference type="ARBA" id="ARBA00022450"/>
    </source>
</evidence>
<dbReference type="GO" id="GO:0043041">
    <property type="term" value="P:amino acid activation for nonribosomal peptide biosynthetic process"/>
    <property type="evidence" value="ECO:0007669"/>
    <property type="project" value="TreeGrafter"/>
</dbReference>
<dbReference type="FunFam" id="3.30.300.30:FF:000010">
    <property type="entry name" value="Enterobactin synthetase component F"/>
    <property type="match status" value="2"/>
</dbReference>